<evidence type="ECO:0000256" key="5">
    <source>
        <dbReference type="ARBA" id="ARBA00022692"/>
    </source>
</evidence>
<accession>A0A1H3AT23</accession>
<evidence type="ECO:0000313" key="13">
    <source>
        <dbReference type="Proteomes" id="UP000199441"/>
    </source>
</evidence>
<dbReference type="PANTHER" id="PTHR35011:SF2">
    <property type="entry name" value="2,3-DIKETO-L-GULONATE TRAP TRANSPORTER SMALL PERMEASE PROTEIN YIAM"/>
    <property type="match status" value="1"/>
</dbReference>
<evidence type="ECO:0000256" key="8">
    <source>
        <dbReference type="ARBA" id="ARBA00038436"/>
    </source>
</evidence>
<comment type="subunit">
    <text evidence="9">The complex comprises the extracytoplasmic solute receptor protein and the two transmembrane proteins.</text>
</comment>
<feature type="region of interest" description="Disordered" evidence="10">
    <location>
        <begin position="174"/>
        <end position="195"/>
    </location>
</feature>
<dbReference type="InterPro" id="IPR055348">
    <property type="entry name" value="DctQ"/>
</dbReference>
<evidence type="ECO:0000256" key="1">
    <source>
        <dbReference type="ARBA" id="ARBA00004429"/>
    </source>
</evidence>
<keyword evidence="13" id="KW-1185">Reference proteome</keyword>
<feature type="transmembrane region" description="Helical" evidence="9">
    <location>
        <begin position="59"/>
        <end position="76"/>
    </location>
</feature>
<dbReference type="Pfam" id="PF04290">
    <property type="entry name" value="DctQ"/>
    <property type="match status" value="1"/>
</dbReference>
<keyword evidence="6 9" id="KW-1133">Transmembrane helix</keyword>
<evidence type="ECO:0000256" key="7">
    <source>
        <dbReference type="ARBA" id="ARBA00023136"/>
    </source>
</evidence>
<proteinExistence type="inferred from homology"/>
<evidence type="ECO:0000256" key="6">
    <source>
        <dbReference type="ARBA" id="ARBA00022989"/>
    </source>
</evidence>
<keyword evidence="2 9" id="KW-0813">Transport</keyword>
<evidence type="ECO:0000256" key="9">
    <source>
        <dbReference type="RuleBase" id="RU369079"/>
    </source>
</evidence>
<keyword evidence="4 9" id="KW-0997">Cell inner membrane</keyword>
<evidence type="ECO:0000259" key="11">
    <source>
        <dbReference type="Pfam" id="PF04290"/>
    </source>
</evidence>
<evidence type="ECO:0000256" key="3">
    <source>
        <dbReference type="ARBA" id="ARBA00022475"/>
    </source>
</evidence>
<dbReference type="Proteomes" id="UP000199441">
    <property type="component" value="Unassembled WGS sequence"/>
</dbReference>
<dbReference type="GO" id="GO:0015740">
    <property type="term" value="P:C4-dicarboxylate transport"/>
    <property type="evidence" value="ECO:0007669"/>
    <property type="project" value="TreeGrafter"/>
</dbReference>
<dbReference type="STRING" id="670155.SAMN04488001_2916"/>
<dbReference type="InterPro" id="IPR007387">
    <property type="entry name" value="TRAP_DctQ"/>
</dbReference>
<keyword evidence="5 9" id="KW-0812">Transmembrane</keyword>
<dbReference type="PANTHER" id="PTHR35011">
    <property type="entry name" value="2,3-DIKETO-L-GULONATE TRAP TRANSPORTER SMALL PERMEASE PROTEIN YIAM"/>
    <property type="match status" value="1"/>
</dbReference>
<dbReference type="EMBL" id="FNOI01000006">
    <property type="protein sequence ID" value="SDX32755.1"/>
    <property type="molecule type" value="Genomic_DNA"/>
</dbReference>
<organism evidence="12 13">
    <name type="scientific">Litoreibacter albidus</name>
    <dbReference type="NCBI Taxonomy" id="670155"/>
    <lineage>
        <taxon>Bacteria</taxon>
        <taxon>Pseudomonadati</taxon>
        <taxon>Pseudomonadota</taxon>
        <taxon>Alphaproteobacteria</taxon>
        <taxon>Rhodobacterales</taxon>
        <taxon>Roseobacteraceae</taxon>
        <taxon>Litoreibacter</taxon>
    </lineage>
</organism>
<evidence type="ECO:0000256" key="2">
    <source>
        <dbReference type="ARBA" id="ARBA00022448"/>
    </source>
</evidence>
<comment type="similarity">
    <text evidence="8 9">Belongs to the TRAP transporter small permease family.</text>
</comment>
<feature type="transmembrane region" description="Helical" evidence="9">
    <location>
        <begin position="20"/>
        <end position="44"/>
    </location>
</feature>
<keyword evidence="7 9" id="KW-0472">Membrane</keyword>
<evidence type="ECO:0000313" key="12">
    <source>
        <dbReference type="EMBL" id="SDX32755.1"/>
    </source>
</evidence>
<dbReference type="RefSeq" id="WP_089947670.1">
    <property type="nucleotide sequence ID" value="NZ_FNOI01000006.1"/>
</dbReference>
<dbReference type="OrthoDB" id="4964541at2"/>
<feature type="domain" description="Tripartite ATP-independent periplasmic transporters DctQ component" evidence="11">
    <location>
        <begin position="35"/>
        <end position="163"/>
    </location>
</feature>
<comment type="function">
    <text evidence="9">Part of the tripartite ATP-independent periplasmic (TRAP) transport system.</text>
</comment>
<dbReference type="GO" id="GO:0022857">
    <property type="term" value="F:transmembrane transporter activity"/>
    <property type="evidence" value="ECO:0007669"/>
    <property type="project" value="UniProtKB-UniRule"/>
</dbReference>
<keyword evidence="3" id="KW-1003">Cell membrane</keyword>
<evidence type="ECO:0000256" key="10">
    <source>
        <dbReference type="SAM" id="MobiDB-lite"/>
    </source>
</evidence>
<feature type="transmembrane region" description="Helical" evidence="9">
    <location>
        <begin position="97"/>
        <end position="119"/>
    </location>
</feature>
<sequence>MSQSQSNTTLGALARAEDFILAALGRLLIVFLAGMIGVVALQVLTRYLFDWPLTWSEEVARLFFISLIFVSAAVLARRREHLTVTIVTDLLPPRGRHIADALASLVGLICSTFLLRGAWDTFLREWDQRTPALQFPMGTIYGLLLISCVLLVFWLFLNLVISLRDAAINAPHTGGGPGANPEISPEINPNGRPDT</sequence>
<evidence type="ECO:0000256" key="4">
    <source>
        <dbReference type="ARBA" id="ARBA00022519"/>
    </source>
</evidence>
<reference evidence="13" key="1">
    <citation type="submission" date="2016-10" db="EMBL/GenBank/DDBJ databases">
        <authorList>
            <person name="Varghese N."/>
            <person name="Submissions S."/>
        </authorList>
    </citation>
    <scope>NUCLEOTIDE SEQUENCE [LARGE SCALE GENOMIC DNA]</scope>
    <source>
        <strain evidence="13">DSM 26922</strain>
    </source>
</reference>
<comment type="subcellular location">
    <subcellularLocation>
        <location evidence="1 9">Cell inner membrane</location>
        <topology evidence="1 9">Multi-pass membrane protein</topology>
    </subcellularLocation>
</comment>
<protein>
    <recommendedName>
        <fullName evidence="9">TRAP transporter small permease protein</fullName>
    </recommendedName>
</protein>
<feature type="transmembrane region" description="Helical" evidence="9">
    <location>
        <begin position="139"/>
        <end position="161"/>
    </location>
</feature>
<dbReference type="GO" id="GO:0005886">
    <property type="term" value="C:plasma membrane"/>
    <property type="evidence" value="ECO:0007669"/>
    <property type="project" value="UniProtKB-SubCell"/>
</dbReference>
<dbReference type="AlphaFoldDB" id="A0A1H3AT23"/>
<name>A0A1H3AT23_9RHOB</name>
<gene>
    <name evidence="12" type="ORF">SAMN04488001_2916</name>
</gene>